<dbReference type="PATRIC" id="fig|742733.3.peg.4980"/>
<dbReference type="RefSeq" id="WP_007868157.1">
    <property type="nucleotide sequence ID" value="NZ_JH376428.1"/>
</dbReference>
<dbReference type="EMBL" id="ADLJ01000044">
    <property type="protein sequence ID" value="EHE96290.1"/>
    <property type="molecule type" value="Genomic_DNA"/>
</dbReference>
<dbReference type="HOGENOM" id="CLU_289987_0_0_9"/>
<dbReference type="eggNOG" id="ENOG502Z9JJ">
    <property type="taxonomic scope" value="Bacteria"/>
</dbReference>
<sequence>MSEEWRVIDINRMVEIQTININDLSTDKENGDFINEIVLTPKKQEQAKSLAAESEFHRIMLHLHGKEDKNKSGYTIIPGYFTLDVGKNKIRYQKLIDEDGRISIKRLEYVCDEKGNKLLDESKHYKMTEKDTKNYVSTFCGAGHSRVQKNLFVQEDLTQKLNDIILCGMESDMVYDRPSKWNAYYAMVTTDSIKVDYIPNIVVIPDYKKEVYDQIDVVEVSGSGKNKTYSVIEDQHEPIEILPFDGAGIVTPGCALKWARELNCTSKKGTFYLPSCFQFRMIPGIKGELMVFDLRRFAKEHKVSKIRDLGGKVWDIFNDDIDVVITQSQFKFWKQYCTDGKFDYWRWRNKFDKVCHGYKRTFNIVSFGVHPKDLRKRTMLSYQPLESVEFSDDEMEEISTYKLNLYERVINNVDEFLRYRGLAEQDNIEEHHIPPYYKALQKNKGLFNDDYIKKKVKTDIEKLKNNILSGKQFVHGNYQVFIPDLYGLAEWVFREELGDEPKGLLKNPFDVYSNWWNKQCVKQVDIIRNPHIGMEHRIGVLRCNDELKKWFKYQSTGIVSGMYDTLAMALGTADYDGDTVITTDNKQLLHAVKRELDAGHGRLIIKRDTNLKADLPGIRISDHAGLMRINAMSFGNSIGTVINRVTDLWSMIKLDEKRIRDFIKIGVVVGGETIDFAKTGENADFPANVLLFLGGKKRGYWMRYLEKHLKSAKREEKSIEKALFLEKSKGEVERLKRFERYDCNMNQLCEYAEKQIALIEAEDNDKKAAPYDYKNMLCGEEPAINRAVYNRLKKLQEEYCQIATAYRKEPIKSRECDREAANKFRWFYDKCRTELLFCCPDVNELLDMLIVIYYGAKHKGAAFYGVEKDILWNAFPKEMIDRSTNNPTLQDIDFSKIEKRHKANQEYKRKQKQTKYDKKSVHIKSFKIYEKIKVILTKAERKEINILVDKMYKDKLISRKDNVFKYKRILAMLIYLSRKCEKTSTELRALKNDGHFVKDTDGQNVKYLRTIYIQKWIKKYDNVPDELTDLALEKLTGVNHKMIETVIKHLEKVGVIQTRINPDGALYLKVLPWHYDGEVWMEEIDYNKAGTMIRDYFRSRIP</sequence>
<evidence type="ECO:0000313" key="2">
    <source>
        <dbReference type="Proteomes" id="UP000003763"/>
    </source>
</evidence>
<organism evidence="1 2">
    <name type="scientific">[Clostridium] citroniae WAL-17108</name>
    <dbReference type="NCBI Taxonomy" id="742733"/>
    <lineage>
        <taxon>Bacteria</taxon>
        <taxon>Bacillati</taxon>
        <taxon>Bacillota</taxon>
        <taxon>Clostridia</taxon>
        <taxon>Lachnospirales</taxon>
        <taxon>Lachnospiraceae</taxon>
        <taxon>Enterocloster</taxon>
    </lineage>
</organism>
<accession>G5HQG4</accession>
<gene>
    <name evidence="1" type="ORF">HMPREF9469_04826</name>
</gene>
<proteinExistence type="predicted"/>
<protein>
    <submittedName>
        <fullName evidence="1">Uncharacterized protein</fullName>
    </submittedName>
</protein>
<name>G5HQG4_9FIRM</name>
<evidence type="ECO:0000313" key="1">
    <source>
        <dbReference type="EMBL" id="EHE96290.1"/>
    </source>
</evidence>
<comment type="caution">
    <text evidence="1">The sequence shown here is derived from an EMBL/GenBank/DDBJ whole genome shotgun (WGS) entry which is preliminary data.</text>
</comment>
<dbReference type="AlphaFoldDB" id="G5HQG4"/>
<reference evidence="1 2" key="1">
    <citation type="submission" date="2011-08" db="EMBL/GenBank/DDBJ databases">
        <title>The Genome Sequence of Clostridium citroniae WAL-17108.</title>
        <authorList>
            <consortium name="The Broad Institute Genome Sequencing Platform"/>
            <person name="Earl A."/>
            <person name="Ward D."/>
            <person name="Feldgarden M."/>
            <person name="Gevers D."/>
            <person name="Finegold S.M."/>
            <person name="Summanen P.H."/>
            <person name="Molitoris D.R."/>
            <person name="Vaisanen M.L."/>
            <person name="Daigneault M."/>
            <person name="Allen-Vercoe E."/>
            <person name="Young S.K."/>
            <person name="Zeng Q."/>
            <person name="Gargeya S."/>
            <person name="Fitzgerald M."/>
            <person name="Haas B."/>
            <person name="Abouelleil A."/>
            <person name="Alvarado L."/>
            <person name="Arachchi H.M."/>
            <person name="Berlin A."/>
            <person name="Brown A."/>
            <person name="Chapman S.B."/>
            <person name="Chen Z."/>
            <person name="Dunbar C."/>
            <person name="Freedman E."/>
            <person name="Gearin G."/>
            <person name="Gellesch M."/>
            <person name="Goldberg J."/>
            <person name="Griggs A."/>
            <person name="Gujja S."/>
            <person name="Heiman D."/>
            <person name="Howarth C."/>
            <person name="Larson L."/>
            <person name="Lui A."/>
            <person name="MacDonald P.J.P."/>
            <person name="Montmayeur A."/>
            <person name="Murphy C."/>
            <person name="Neiman D."/>
            <person name="Pearson M."/>
            <person name="Priest M."/>
            <person name="Roberts A."/>
            <person name="Saif S."/>
            <person name="Shea T."/>
            <person name="Shenoy N."/>
            <person name="Sisk P."/>
            <person name="Stolte C."/>
            <person name="Sykes S."/>
            <person name="Wortman J."/>
            <person name="Nusbaum C."/>
            <person name="Birren B."/>
        </authorList>
    </citation>
    <scope>NUCLEOTIDE SEQUENCE [LARGE SCALE GENOMIC DNA]</scope>
    <source>
        <strain evidence="1 2">WAL-17108</strain>
    </source>
</reference>
<dbReference type="Proteomes" id="UP000003763">
    <property type="component" value="Unassembled WGS sequence"/>
</dbReference>